<dbReference type="SUPFAM" id="SSF52218">
    <property type="entry name" value="Flavoproteins"/>
    <property type="match status" value="1"/>
</dbReference>
<dbReference type="PANTHER" id="PTHR38030">
    <property type="entry name" value="PROTOPORPHYRINOGEN IX DEHYDROGENASE [MENAQUINONE]"/>
    <property type="match status" value="1"/>
</dbReference>
<dbReference type="Pfam" id="PF12641">
    <property type="entry name" value="Flavodoxin_3"/>
    <property type="match status" value="1"/>
</dbReference>
<dbReference type="AlphaFoldDB" id="A0A8J6TMK2"/>
<evidence type="ECO:0000313" key="2">
    <source>
        <dbReference type="EMBL" id="MBC8434629.1"/>
    </source>
</evidence>
<proteinExistence type="predicted"/>
<feature type="domain" description="Flavodoxin-like" evidence="1">
    <location>
        <begin position="3"/>
        <end position="170"/>
    </location>
</feature>
<name>A0A8J6TMK2_9BACT</name>
<dbReference type="PROSITE" id="PS50902">
    <property type="entry name" value="FLAVODOXIN_LIKE"/>
    <property type="match status" value="1"/>
</dbReference>
<dbReference type="InterPro" id="IPR052200">
    <property type="entry name" value="Protoporphyrinogen_IX_DH"/>
</dbReference>
<dbReference type="GO" id="GO:0006783">
    <property type="term" value="P:heme biosynthetic process"/>
    <property type="evidence" value="ECO:0007669"/>
    <property type="project" value="TreeGrafter"/>
</dbReference>
<gene>
    <name evidence="2" type="ORF">H8D96_22195</name>
</gene>
<dbReference type="InterPro" id="IPR008254">
    <property type="entry name" value="Flavodoxin/NO_synth"/>
</dbReference>
<protein>
    <submittedName>
        <fullName evidence="2">Flavodoxin domain-containing protein</fullName>
    </submittedName>
</protein>
<dbReference type="PANTHER" id="PTHR38030:SF2">
    <property type="entry name" value="PROTOPORPHYRINOGEN IX DEHYDROGENASE [QUINONE]"/>
    <property type="match status" value="1"/>
</dbReference>
<organism evidence="2 3">
    <name type="scientific">Candidatus Desulfatibia vada</name>
    <dbReference type="NCBI Taxonomy" id="2841696"/>
    <lineage>
        <taxon>Bacteria</taxon>
        <taxon>Pseudomonadati</taxon>
        <taxon>Thermodesulfobacteriota</taxon>
        <taxon>Desulfobacteria</taxon>
        <taxon>Desulfobacterales</taxon>
        <taxon>Desulfobacterales incertae sedis</taxon>
        <taxon>Candidatus Desulfatibia</taxon>
    </lineage>
</organism>
<dbReference type="GO" id="GO:0070819">
    <property type="term" value="F:menaquinone-dependent protoporphyrinogen oxidase activity"/>
    <property type="evidence" value="ECO:0007669"/>
    <property type="project" value="TreeGrafter"/>
</dbReference>
<dbReference type="Gene3D" id="3.40.50.360">
    <property type="match status" value="1"/>
</dbReference>
<accession>A0A8J6TMK2</accession>
<dbReference type="InterPro" id="IPR029039">
    <property type="entry name" value="Flavoprotein-like_sf"/>
</dbReference>
<dbReference type="Proteomes" id="UP000605201">
    <property type="component" value="Unassembled WGS sequence"/>
</dbReference>
<evidence type="ECO:0000259" key="1">
    <source>
        <dbReference type="PROSITE" id="PS50902"/>
    </source>
</evidence>
<reference evidence="2 3" key="1">
    <citation type="submission" date="2020-08" db="EMBL/GenBank/DDBJ databases">
        <title>Bridging the membrane lipid divide: bacteria of the FCB group superphylum have the potential to synthesize archaeal ether lipids.</title>
        <authorList>
            <person name="Villanueva L."/>
            <person name="Von Meijenfeldt F.A.B."/>
            <person name="Westbye A.B."/>
            <person name="Yadav S."/>
            <person name="Hopmans E.C."/>
            <person name="Dutilh B.E."/>
            <person name="Sinninghe Damste J.S."/>
        </authorList>
    </citation>
    <scope>NUCLEOTIDE SEQUENCE [LARGE SCALE GENOMIC DNA]</scope>
    <source>
        <strain evidence="2">NIOZ-UU17</strain>
    </source>
</reference>
<comment type="caution">
    <text evidence="2">The sequence shown here is derived from an EMBL/GenBank/DDBJ whole genome shotgun (WGS) entry which is preliminary data.</text>
</comment>
<dbReference type="EMBL" id="JACNIG010000471">
    <property type="protein sequence ID" value="MBC8434629.1"/>
    <property type="molecule type" value="Genomic_DNA"/>
</dbReference>
<dbReference type="GO" id="GO:0010181">
    <property type="term" value="F:FMN binding"/>
    <property type="evidence" value="ECO:0007669"/>
    <property type="project" value="InterPro"/>
</dbReference>
<evidence type="ECO:0000313" key="3">
    <source>
        <dbReference type="Proteomes" id="UP000605201"/>
    </source>
</evidence>
<sequence>MKVLVTYFSQTGNTEKIARSMCEEASRANEAELKKLEEVGPDDVAGYDFILIGSPLHASNLAEPVKEFLGSIQAGSAQKMAGFITHFAPAYPDQAMDGFTEPMKAACKEKGIEYKGCFDCQGALTESLHEMVKKKQNLTDEQWAGMVKQMTGRPNEEDEGKAKAFVKELLS</sequence>